<feature type="signal peptide" evidence="2">
    <location>
        <begin position="1"/>
        <end position="28"/>
    </location>
</feature>
<dbReference type="InParanoid" id="A0A2K2CER9"/>
<evidence type="ECO:0000256" key="1">
    <source>
        <dbReference type="SAM" id="Phobius"/>
    </source>
</evidence>
<name>A0A2K2CER9_BRADI</name>
<evidence type="ECO:0008006" key="6">
    <source>
        <dbReference type="Google" id="ProtNLM"/>
    </source>
</evidence>
<dbReference type="Gramene" id="PNT60519">
    <property type="protein sequence ID" value="PNT60519"/>
    <property type="gene ID" value="BRADI_5g01043v3"/>
</dbReference>
<keyword evidence="1" id="KW-0812">Transmembrane</keyword>
<dbReference type="AlphaFoldDB" id="A0A2K2CER9"/>
<proteinExistence type="predicted"/>
<evidence type="ECO:0000313" key="4">
    <source>
        <dbReference type="EnsemblPlants" id="PNT60519"/>
    </source>
</evidence>
<sequence length="95" mass="10623">MAEGAMPSRIKVLWFFLCCGGASTGVAAELEILNPRGFSVPDLVDFGFVYSQIRLHVFVEFLLVCHGAFVGLTFCILEYFSSVLMKILRFDDLHV</sequence>
<protein>
    <recommendedName>
        <fullName evidence="6">CASP-like protein</fullName>
    </recommendedName>
</protein>
<evidence type="ECO:0000313" key="5">
    <source>
        <dbReference type="Proteomes" id="UP000008810"/>
    </source>
</evidence>
<feature type="chain" id="PRO_5036043186" description="CASP-like protein" evidence="2">
    <location>
        <begin position="29"/>
        <end position="95"/>
    </location>
</feature>
<keyword evidence="1" id="KW-0472">Membrane</keyword>
<reference evidence="3" key="2">
    <citation type="submission" date="2017-06" db="EMBL/GenBank/DDBJ databases">
        <title>WGS assembly of Brachypodium distachyon.</title>
        <authorList>
            <consortium name="The International Brachypodium Initiative"/>
            <person name="Lucas S."/>
            <person name="Harmon-Smith M."/>
            <person name="Lail K."/>
            <person name="Tice H."/>
            <person name="Grimwood J."/>
            <person name="Bruce D."/>
            <person name="Barry K."/>
            <person name="Shu S."/>
            <person name="Lindquist E."/>
            <person name="Wang M."/>
            <person name="Pitluck S."/>
            <person name="Vogel J.P."/>
            <person name="Garvin D.F."/>
            <person name="Mockler T.C."/>
            <person name="Schmutz J."/>
            <person name="Rokhsar D."/>
            <person name="Bevan M.W."/>
        </authorList>
    </citation>
    <scope>NUCLEOTIDE SEQUENCE</scope>
    <source>
        <strain evidence="3">Bd21</strain>
    </source>
</reference>
<reference evidence="4" key="3">
    <citation type="submission" date="2018-08" db="UniProtKB">
        <authorList>
            <consortium name="EnsemblPlants"/>
        </authorList>
    </citation>
    <scope>IDENTIFICATION</scope>
    <source>
        <strain evidence="4">cv. Bd21</strain>
    </source>
</reference>
<dbReference type="Proteomes" id="UP000008810">
    <property type="component" value="Chromosome 5"/>
</dbReference>
<dbReference type="EnsemblPlants" id="PNT60519">
    <property type="protein sequence ID" value="PNT60519"/>
    <property type="gene ID" value="BRADI_5g01043v3"/>
</dbReference>
<keyword evidence="5" id="KW-1185">Reference proteome</keyword>
<organism evidence="3">
    <name type="scientific">Brachypodium distachyon</name>
    <name type="common">Purple false brome</name>
    <name type="synonym">Trachynia distachya</name>
    <dbReference type="NCBI Taxonomy" id="15368"/>
    <lineage>
        <taxon>Eukaryota</taxon>
        <taxon>Viridiplantae</taxon>
        <taxon>Streptophyta</taxon>
        <taxon>Embryophyta</taxon>
        <taxon>Tracheophyta</taxon>
        <taxon>Spermatophyta</taxon>
        <taxon>Magnoliopsida</taxon>
        <taxon>Liliopsida</taxon>
        <taxon>Poales</taxon>
        <taxon>Poaceae</taxon>
        <taxon>BOP clade</taxon>
        <taxon>Pooideae</taxon>
        <taxon>Stipodae</taxon>
        <taxon>Brachypodieae</taxon>
        <taxon>Brachypodium</taxon>
    </lineage>
</organism>
<accession>A0A2K2CER9</accession>
<feature type="transmembrane region" description="Helical" evidence="1">
    <location>
        <begin position="57"/>
        <end position="80"/>
    </location>
</feature>
<gene>
    <name evidence="3" type="ORF">BRADI_5g01043v3</name>
</gene>
<keyword evidence="1" id="KW-1133">Transmembrane helix</keyword>
<evidence type="ECO:0000256" key="2">
    <source>
        <dbReference type="SAM" id="SignalP"/>
    </source>
</evidence>
<evidence type="ECO:0000313" key="3">
    <source>
        <dbReference type="EMBL" id="PNT60519.1"/>
    </source>
</evidence>
<keyword evidence="2" id="KW-0732">Signal</keyword>
<dbReference type="EMBL" id="CM000884">
    <property type="protein sequence ID" value="PNT60519.1"/>
    <property type="molecule type" value="Genomic_DNA"/>
</dbReference>
<reference evidence="3 4" key="1">
    <citation type="journal article" date="2010" name="Nature">
        <title>Genome sequencing and analysis of the model grass Brachypodium distachyon.</title>
        <authorList>
            <consortium name="International Brachypodium Initiative"/>
        </authorList>
    </citation>
    <scope>NUCLEOTIDE SEQUENCE [LARGE SCALE GENOMIC DNA]</scope>
    <source>
        <strain evidence="3 4">Bd21</strain>
    </source>
</reference>